<sequence>ANDLHRPLRFHPFIENTTEELFLSANRFEKERNYYLALEKYLEVLDKEPLHTRALCRTSELYFRRGE</sequence>
<gene>
    <name evidence="1" type="ORF">S12H4_62789</name>
</gene>
<reference evidence="1" key="1">
    <citation type="journal article" date="2014" name="Front. Microbiol.">
        <title>High frequency of phylogenetically diverse reductive dehalogenase-homologous genes in deep subseafloor sedimentary metagenomes.</title>
        <authorList>
            <person name="Kawai M."/>
            <person name="Futagami T."/>
            <person name="Toyoda A."/>
            <person name="Takaki Y."/>
            <person name="Nishi S."/>
            <person name="Hori S."/>
            <person name="Arai W."/>
            <person name="Tsubouchi T."/>
            <person name="Morono Y."/>
            <person name="Uchiyama I."/>
            <person name="Ito T."/>
            <person name="Fujiyama A."/>
            <person name="Inagaki F."/>
            <person name="Takami H."/>
        </authorList>
    </citation>
    <scope>NUCLEOTIDE SEQUENCE</scope>
    <source>
        <strain evidence="1">Expedition CK06-06</strain>
    </source>
</reference>
<dbReference type="EMBL" id="BARW01042305">
    <property type="protein sequence ID" value="GAJ21529.1"/>
    <property type="molecule type" value="Genomic_DNA"/>
</dbReference>
<accession>X1UVP5</accession>
<name>X1UVP5_9ZZZZ</name>
<comment type="caution">
    <text evidence="1">The sequence shown here is derived from an EMBL/GenBank/DDBJ whole genome shotgun (WGS) entry which is preliminary data.</text>
</comment>
<evidence type="ECO:0000313" key="1">
    <source>
        <dbReference type="EMBL" id="GAJ21529.1"/>
    </source>
</evidence>
<proteinExistence type="predicted"/>
<organism evidence="1">
    <name type="scientific">marine sediment metagenome</name>
    <dbReference type="NCBI Taxonomy" id="412755"/>
    <lineage>
        <taxon>unclassified sequences</taxon>
        <taxon>metagenomes</taxon>
        <taxon>ecological metagenomes</taxon>
    </lineage>
</organism>
<protein>
    <submittedName>
        <fullName evidence="1">Uncharacterized protein</fullName>
    </submittedName>
</protein>
<feature type="non-terminal residue" evidence="1">
    <location>
        <position position="1"/>
    </location>
</feature>
<dbReference type="AlphaFoldDB" id="X1UVP5"/>